<name>A0A150Q385_SORCE</name>
<dbReference type="EMBL" id="JEMA01001103">
    <property type="protein sequence ID" value="KYF62380.1"/>
    <property type="molecule type" value="Genomic_DNA"/>
</dbReference>
<dbReference type="AlphaFoldDB" id="A0A150Q385"/>
<evidence type="ECO:0000313" key="2">
    <source>
        <dbReference type="EMBL" id="KYF62380.1"/>
    </source>
</evidence>
<evidence type="ECO:0000313" key="3">
    <source>
        <dbReference type="Proteomes" id="UP000075260"/>
    </source>
</evidence>
<reference evidence="2 3" key="1">
    <citation type="submission" date="2014-02" db="EMBL/GenBank/DDBJ databases">
        <title>The small core and large imbalanced accessory genome model reveals a collaborative survival strategy of Sorangium cellulosum strains in nature.</title>
        <authorList>
            <person name="Han K."/>
            <person name="Peng R."/>
            <person name="Blom J."/>
            <person name="Li Y.-Z."/>
        </authorList>
    </citation>
    <scope>NUCLEOTIDE SEQUENCE [LARGE SCALE GENOMIC DNA]</scope>
    <source>
        <strain evidence="2 3">So0008-312</strain>
    </source>
</reference>
<organism evidence="2 3">
    <name type="scientific">Sorangium cellulosum</name>
    <name type="common">Polyangium cellulosum</name>
    <dbReference type="NCBI Taxonomy" id="56"/>
    <lineage>
        <taxon>Bacteria</taxon>
        <taxon>Pseudomonadati</taxon>
        <taxon>Myxococcota</taxon>
        <taxon>Polyangia</taxon>
        <taxon>Polyangiales</taxon>
        <taxon>Polyangiaceae</taxon>
        <taxon>Sorangium</taxon>
    </lineage>
</organism>
<dbReference type="Proteomes" id="UP000075260">
    <property type="component" value="Unassembled WGS sequence"/>
</dbReference>
<feature type="region of interest" description="Disordered" evidence="1">
    <location>
        <begin position="1"/>
        <end position="26"/>
    </location>
</feature>
<evidence type="ECO:0000256" key="1">
    <source>
        <dbReference type="SAM" id="MobiDB-lite"/>
    </source>
</evidence>
<gene>
    <name evidence="2" type="ORF">BE15_29265</name>
</gene>
<sequence>MISTTMTPTEEMVSLPPRRTSLESSASMAEACELARRLADMIERLRVCTPEGDQAQTLRIAEGMARSVADAVSDVMRSRRTHAA</sequence>
<protein>
    <submittedName>
        <fullName evidence="2">Uncharacterized protein</fullName>
    </submittedName>
</protein>
<comment type="caution">
    <text evidence="2">The sequence shown here is derived from an EMBL/GenBank/DDBJ whole genome shotgun (WGS) entry which is preliminary data.</text>
</comment>
<accession>A0A150Q385</accession>
<proteinExistence type="predicted"/>